<feature type="transmembrane region" description="Helical" evidence="7">
    <location>
        <begin position="286"/>
        <end position="307"/>
    </location>
</feature>
<feature type="transmembrane region" description="Helical" evidence="7">
    <location>
        <begin position="143"/>
        <end position="161"/>
    </location>
</feature>
<feature type="transmembrane region" description="Helical" evidence="7">
    <location>
        <begin position="117"/>
        <end position="136"/>
    </location>
</feature>
<dbReference type="PANTHER" id="PTHR10778">
    <property type="entry name" value="SOLUTE CARRIER FAMILY 35 MEMBER B"/>
    <property type="match status" value="1"/>
</dbReference>
<evidence type="ECO:0000256" key="1">
    <source>
        <dbReference type="ARBA" id="ARBA00004127"/>
    </source>
</evidence>
<keyword evidence="3" id="KW-0762">Sugar transport</keyword>
<dbReference type="GeneID" id="54282698"/>
<dbReference type="GO" id="GO:0005462">
    <property type="term" value="F:UDP-N-acetylglucosamine transmembrane transporter activity"/>
    <property type="evidence" value="ECO:0007669"/>
    <property type="project" value="TreeGrafter"/>
</dbReference>
<dbReference type="OrthoDB" id="999962at2759"/>
<dbReference type="PANTHER" id="PTHR10778:SF4">
    <property type="entry name" value="NUCLEOTIDE SUGAR TRANSPORTER SLC35B4"/>
    <property type="match status" value="1"/>
</dbReference>
<dbReference type="GO" id="GO:0000139">
    <property type="term" value="C:Golgi membrane"/>
    <property type="evidence" value="ECO:0007669"/>
    <property type="project" value="TreeGrafter"/>
</dbReference>
<dbReference type="GO" id="GO:0005789">
    <property type="term" value="C:endoplasmic reticulum membrane"/>
    <property type="evidence" value="ECO:0007669"/>
    <property type="project" value="TreeGrafter"/>
</dbReference>
<keyword evidence="2" id="KW-0813">Transport</keyword>
<feature type="transmembrane region" description="Helical" evidence="7">
    <location>
        <begin position="12"/>
        <end position="36"/>
    </location>
</feature>
<dbReference type="Pfam" id="PF08449">
    <property type="entry name" value="UAA"/>
    <property type="match status" value="1"/>
</dbReference>
<keyword evidence="4 7" id="KW-0812">Transmembrane</keyword>
<dbReference type="Proteomes" id="UP000799778">
    <property type="component" value="Unassembled WGS sequence"/>
</dbReference>
<name>A0A6A5XFH4_9PLEO</name>
<feature type="transmembrane region" description="Helical" evidence="7">
    <location>
        <begin position="87"/>
        <end position="105"/>
    </location>
</feature>
<gene>
    <name evidence="8" type="ORF">BU24DRAFT_396423</name>
</gene>
<feature type="transmembrane region" description="Helical" evidence="7">
    <location>
        <begin position="259"/>
        <end position="279"/>
    </location>
</feature>
<evidence type="ECO:0000256" key="5">
    <source>
        <dbReference type="ARBA" id="ARBA00022989"/>
    </source>
</evidence>
<dbReference type="RefSeq" id="XP_033380171.1">
    <property type="nucleotide sequence ID" value="XM_033525301.1"/>
</dbReference>
<feature type="transmembrane region" description="Helical" evidence="7">
    <location>
        <begin position="56"/>
        <end position="75"/>
    </location>
</feature>
<protein>
    <submittedName>
        <fullName evidence="8">UAA transporter</fullName>
    </submittedName>
</protein>
<evidence type="ECO:0000256" key="3">
    <source>
        <dbReference type="ARBA" id="ARBA00022597"/>
    </source>
</evidence>
<sequence length="338" mass="37698">MINMHYSLAQLVIPLLSMETFTILVLIFGGCCTNVYTLETIIQHGTDSRPALALTFIQFVFVAVEGFAYFFRFHSRTLLKQPEVSRVKWLGFAVIHFSISVLNNISLEYHVSVPMHIVLRSGGGLVTLVVGTLFGKSYSKTKWMSVMLMTLGVVIAALSGTKDSKDGDHISGTMSFGVFLLLIIQILVAIMGILLENIYKRSPGIWREGLFYTHLLAIPFFLPLLPKITMQLMVLASGTQLEMMVPRISYQAWDLPMKFVLLVLNAFTQFLCVTGVNLLTSVSSALSVCIVLSMRKFVSLLISVWVFKTPVHADFVFGTAIVFGGVIMYATDNWKRKT</sequence>
<keyword evidence="5 7" id="KW-1133">Transmembrane helix</keyword>
<evidence type="ECO:0000256" key="4">
    <source>
        <dbReference type="ARBA" id="ARBA00022692"/>
    </source>
</evidence>
<proteinExistence type="predicted"/>
<evidence type="ECO:0000313" key="8">
    <source>
        <dbReference type="EMBL" id="KAF2011832.1"/>
    </source>
</evidence>
<feature type="transmembrane region" description="Helical" evidence="7">
    <location>
        <begin position="313"/>
        <end position="331"/>
    </location>
</feature>
<dbReference type="NCBIfam" id="TIGR00803">
    <property type="entry name" value="nst"/>
    <property type="match status" value="1"/>
</dbReference>
<dbReference type="EMBL" id="ML978073">
    <property type="protein sequence ID" value="KAF2011832.1"/>
    <property type="molecule type" value="Genomic_DNA"/>
</dbReference>
<dbReference type="AlphaFoldDB" id="A0A6A5XFH4"/>
<evidence type="ECO:0000313" key="9">
    <source>
        <dbReference type="Proteomes" id="UP000799778"/>
    </source>
</evidence>
<comment type="subcellular location">
    <subcellularLocation>
        <location evidence="1">Endomembrane system</location>
        <topology evidence="1">Multi-pass membrane protein</topology>
    </subcellularLocation>
</comment>
<keyword evidence="6 7" id="KW-0472">Membrane</keyword>
<dbReference type="GO" id="GO:0005464">
    <property type="term" value="F:UDP-xylose transmembrane transporter activity"/>
    <property type="evidence" value="ECO:0007669"/>
    <property type="project" value="TreeGrafter"/>
</dbReference>
<keyword evidence="9" id="KW-1185">Reference proteome</keyword>
<reference evidence="8" key="1">
    <citation type="journal article" date="2020" name="Stud. Mycol.">
        <title>101 Dothideomycetes genomes: a test case for predicting lifestyles and emergence of pathogens.</title>
        <authorList>
            <person name="Haridas S."/>
            <person name="Albert R."/>
            <person name="Binder M."/>
            <person name="Bloem J."/>
            <person name="Labutti K."/>
            <person name="Salamov A."/>
            <person name="Andreopoulos B."/>
            <person name="Baker S."/>
            <person name="Barry K."/>
            <person name="Bills G."/>
            <person name="Bluhm B."/>
            <person name="Cannon C."/>
            <person name="Castanera R."/>
            <person name="Culley D."/>
            <person name="Daum C."/>
            <person name="Ezra D."/>
            <person name="Gonzalez J."/>
            <person name="Henrissat B."/>
            <person name="Kuo A."/>
            <person name="Liang C."/>
            <person name="Lipzen A."/>
            <person name="Lutzoni F."/>
            <person name="Magnuson J."/>
            <person name="Mondo S."/>
            <person name="Nolan M."/>
            <person name="Ohm R."/>
            <person name="Pangilinan J."/>
            <person name="Park H.-J."/>
            <person name="Ramirez L."/>
            <person name="Alfaro M."/>
            <person name="Sun H."/>
            <person name="Tritt A."/>
            <person name="Yoshinaga Y."/>
            <person name="Zwiers L.-H."/>
            <person name="Turgeon B."/>
            <person name="Goodwin S."/>
            <person name="Spatafora J."/>
            <person name="Crous P."/>
            <person name="Grigoriev I."/>
        </authorList>
    </citation>
    <scope>NUCLEOTIDE SEQUENCE</scope>
    <source>
        <strain evidence="8">CBS 175.79</strain>
    </source>
</reference>
<dbReference type="InterPro" id="IPR013657">
    <property type="entry name" value="SCL35B1-4/HUT1"/>
</dbReference>
<evidence type="ECO:0000256" key="2">
    <source>
        <dbReference type="ARBA" id="ARBA00022448"/>
    </source>
</evidence>
<organism evidence="8 9">
    <name type="scientific">Aaosphaeria arxii CBS 175.79</name>
    <dbReference type="NCBI Taxonomy" id="1450172"/>
    <lineage>
        <taxon>Eukaryota</taxon>
        <taxon>Fungi</taxon>
        <taxon>Dikarya</taxon>
        <taxon>Ascomycota</taxon>
        <taxon>Pezizomycotina</taxon>
        <taxon>Dothideomycetes</taxon>
        <taxon>Pleosporomycetidae</taxon>
        <taxon>Pleosporales</taxon>
        <taxon>Pleosporales incertae sedis</taxon>
        <taxon>Aaosphaeria</taxon>
    </lineage>
</organism>
<evidence type="ECO:0000256" key="7">
    <source>
        <dbReference type="SAM" id="Phobius"/>
    </source>
</evidence>
<feature type="transmembrane region" description="Helical" evidence="7">
    <location>
        <begin position="173"/>
        <end position="195"/>
    </location>
</feature>
<feature type="transmembrane region" description="Helical" evidence="7">
    <location>
        <begin position="215"/>
        <end position="239"/>
    </location>
</feature>
<evidence type="ECO:0000256" key="6">
    <source>
        <dbReference type="ARBA" id="ARBA00023136"/>
    </source>
</evidence>
<accession>A0A6A5XFH4</accession>